<protein>
    <submittedName>
        <fullName evidence="3">Uncharacterized protein</fullName>
    </submittedName>
</protein>
<dbReference type="InterPro" id="IPR046342">
    <property type="entry name" value="CBS_dom_sf"/>
</dbReference>
<evidence type="ECO:0000256" key="2">
    <source>
        <dbReference type="SAM" id="SignalP"/>
    </source>
</evidence>
<dbReference type="Gene3D" id="3.10.580.10">
    <property type="entry name" value="CBS-domain"/>
    <property type="match status" value="1"/>
</dbReference>
<proteinExistence type="predicted"/>
<feature type="chain" id="PRO_5035839659" evidence="2">
    <location>
        <begin position="18"/>
        <end position="82"/>
    </location>
</feature>
<dbReference type="EMBL" id="CM026421">
    <property type="protein sequence ID" value="KAG0593151.1"/>
    <property type="molecule type" value="Genomic_DNA"/>
</dbReference>
<evidence type="ECO:0000313" key="4">
    <source>
        <dbReference type="Proteomes" id="UP000822688"/>
    </source>
</evidence>
<dbReference type="PANTHER" id="PTHR12064:SF97">
    <property type="entry name" value="METAL TRANSPORTER CNNM-5"/>
    <property type="match status" value="1"/>
</dbReference>
<keyword evidence="1" id="KW-0677">Repeat</keyword>
<accession>A0A8T0JEP3</accession>
<gene>
    <name evidence="3" type="ORF">KC19_1G307600</name>
</gene>
<dbReference type="GO" id="GO:0010960">
    <property type="term" value="P:magnesium ion homeostasis"/>
    <property type="evidence" value="ECO:0007669"/>
    <property type="project" value="InterPro"/>
</dbReference>
<dbReference type="GO" id="GO:0005737">
    <property type="term" value="C:cytoplasm"/>
    <property type="evidence" value="ECO:0007669"/>
    <property type="project" value="TreeGrafter"/>
</dbReference>
<evidence type="ECO:0000313" key="3">
    <source>
        <dbReference type="EMBL" id="KAG0593151.1"/>
    </source>
</evidence>
<dbReference type="GO" id="GO:0030026">
    <property type="term" value="P:intracellular manganese ion homeostasis"/>
    <property type="evidence" value="ECO:0007669"/>
    <property type="project" value="TreeGrafter"/>
</dbReference>
<dbReference type="AlphaFoldDB" id="A0A8T0JEP3"/>
<feature type="signal peptide" evidence="2">
    <location>
        <begin position="1"/>
        <end position="17"/>
    </location>
</feature>
<name>A0A8T0JEP3_CERPU</name>
<dbReference type="Proteomes" id="UP000822688">
    <property type="component" value="Chromosome 1"/>
</dbReference>
<keyword evidence="2" id="KW-0732">Signal</keyword>
<evidence type="ECO:0000256" key="1">
    <source>
        <dbReference type="ARBA" id="ARBA00022737"/>
    </source>
</evidence>
<organism evidence="3 4">
    <name type="scientific">Ceratodon purpureus</name>
    <name type="common">Fire moss</name>
    <name type="synonym">Dicranum purpureum</name>
    <dbReference type="NCBI Taxonomy" id="3225"/>
    <lineage>
        <taxon>Eukaryota</taxon>
        <taxon>Viridiplantae</taxon>
        <taxon>Streptophyta</taxon>
        <taxon>Embryophyta</taxon>
        <taxon>Bryophyta</taxon>
        <taxon>Bryophytina</taxon>
        <taxon>Bryopsida</taxon>
        <taxon>Dicranidae</taxon>
        <taxon>Pseudoditrichales</taxon>
        <taxon>Ditrichaceae</taxon>
        <taxon>Ceratodon</taxon>
    </lineage>
</organism>
<sequence>MFNEFVAVILSVTFVLAFGEAGKGGELTHDETTIIQGALDHTEKTALDPMNPSESTFSLDINTKLEGYVHLFTLEAQKFHHF</sequence>
<dbReference type="PANTHER" id="PTHR12064">
    <property type="entry name" value="METAL TRANSPORTER CNNM"/>
    <property type="match status" value="1"/>
</dbReference>
<reference evidence="3" key="1">
    <citation type="submission" date="2020-06" db="EMBL/GenBank/DDBJ databases">
        <title>WGS assembly of Ceratodon purpureus strain R40.</title>
        <authorList>
            <person name="Carey S.B."/>
            <person name="Jenkins J."/>
            <person name="Shu S."/>
            <person name="Lovell J.T."/>
            <person name="Sreedasyam A."/>
            <person name="Maumus F."/>
            <person name="Tiley G.P."/>
            <person name="Fernandez-Pozo N."/>
            <person name="Barry K."/>
            <person name="Chen C."/>
            <person name="Wang M."/>
            <person name="Lipzen A."/>
            <person name="Daum C."/>
            <person name="Saski C.A."/>
            <person name="Payton A.C."/>
            <person name="Mcbreen J.C."/>
            <person name="Conrad R.E."/>
            <person name="Kollar L.M."/>
            <person name="Olsson S."/>
            <person name="Huttunen S."/>
            <person name="Landis J.B."/>
            <person name="Wickett N.J."/>
            <person name="Johnson M.G."/>
            <person name="Rensing S.A."/>
            <person name="Grimwood J."/>
            <person name="Schmutz J."/>
            <person name="Mcdaniel S.F."/>
        </authorList>
    </citation>
    <scope>NUCLEOTIDE SEQUENCE</scope>
    <source>
        <strain evidence="3">R40</strain>
    </source>
</reference>
<dbReference type="InterPro" id="IPR045095">
    <property type="entry name" value="ACDP"/>
</dbReference>
<keyword evidence="4" id="KW-1185">Reference proteome</keyword>
<comment type="caution">
    <text evidence="3">The sequence shown here is derived from an EMBL/GenBank/DDBJ whole genome shotgun (WGS) entry which is preliminary data.</text>
</comment>